<feature type="region of interest" description="Disordered" evidence="2">
    <location>
        <begin position="1"/>
        <end position="72"/>
    </location>
</feature>
<feature type="compositionally biased region" description="Low complexity" evidence="2">
    <location>
        <begin position="403"/>
        <end position="415"/>
    </location>
</feature>
<feature type="compositionally biased region" description="Polar residues" evidence="2">
    <location>
        <begin position="344"/>
        <end position="358"/>
    </location>
</feature>
<dbReference type="EMBL" id="VFQX01000028">
    <property type="protein sequence ID" value="KAF0978868.1"/>
    <property type="molecule type" value="Genomic_DNA"/>
</dbReference>
<dbReference type="VEuPathDB" id="AmoebaDB:NF0009050"/>
<keyword evidence="4" id="KW-1185">Reference proteome</keyword>
<evidence type="ECO:0000313" key="3">
    <source>
        <dbReference type="EMBL" id="KAF0978868.1"/>
    </source>
</evidence>
<feature type="compositionally biased region" description="Low complexity" evidence="2">
    <location>
        <begin position="32"/>
        <end position="48"/>
    </location>
</feature>
<proteinExistence type="predicted"/>
<feature type="compositionally biased region" description="Polar residues" evidence="2">
    <location>
        <begin position="1"/>
        <end position="20"/>
    </location>
</feature>
<feature type="coiled-coil region" evidence="1">
    <location>
        <begin position="476"/>
        <end position="510"/>
    </location>
</feature>
<feature type="region of interest" description="Disordered" evidence="2">
    <location>
        <begin position="322"/>
        <end position="378"/>
    </location>
</feature>
<dbReference type="VEuPathDB" id="AmoebaDB:FDP41_001938"/>
<dbReference type="GeneID" id="68109156"/>
<dbReference type="RefSeq" id="XP_044563581.1">
    <property type="nucleotide sequence ID" value="XM_044705077.1"/>
</dbReference>
<reference evidence="3 4" key="1">
    <citation type="journal article" date="2019" name="Sci. Rep.">
        <title>Nanopore sequencing improves the draft genome of the human pathogenic amoeba Naegleria fowleri.</title>
        <authorList>
            <person name="Liechti N."/>
            <person name="Schurch N."/>
            <person name="Bruggmann R."/>
            <person name="Wittwer M."/>
        </authorList>
    </citation>
    <scope>NUCLEOTIDE SEQUENCE [LARGE SCALE GENOMIC DNA]</scope>
    <source>
        <strain evidence="3 4">ATCC 30894</strain>
    </source>
</reference>
<feature type="compositionally biased region" description="Low complexity" evidence="2">
    <location>
        <begin position="359"/>
        <end position="378"/>
    </location>
</feature>
<feature type="region of interest" description="Disordered" evidence="2">
    <location>
        <begin position="253"/>
        <end position="287"/>
    </location>
</feature>
<dbReference type="OrthoDB" id="10399321at2759"/>
<accession>A0A6A5BYU7</accession>
<feature type="compositionally biased region" description="Polar residues" evidence="2">
    <location>
        <begin position="55"/>
        <end position="71"/>
    </location>
</feature>
<keyword evidence="1" id="KW-0175">Coiled coil</keyword>
<dbReference type="AlphaFoldDB" id="A0A6A5BYU7"/>
<feature type="region of interest" description="Disordered" evidence="2">
    <location>
        <begin position="393"/>
        <end position="416"/>
    </location>
</feature>
<dbReference type="Proteomes" id="UP000444721">
    <property type="component" value="Unassembled WGS sequence"/>
</dbReference>
<organism evidence="3 4">
    <name type="scientific">Naegleria fowleri</name>
    <name type="common">Brain eating amoeba</name>
    <dbReference type="NCBI Taxonomy" id="5763"/>
    <lineage>
        <taxon>Eukaryota</taxon>
        <taxon>Discoba</taxon>
        <taxon>Heterolobosea</taxon>
        <taxon>Tetramitia</taxon>
        <taxon>Eutetramitia</taxon>
        <taxon>Vahlkampfiidae</taxon>
        <taxon>Naegleria</taxon>
    </lineage>
</organism>
<protein>
    <submittedName>
        <fullName evidence="3">Uncharacterized protein</fullName>
    </submittedName>
</protein>
<name>A0A6A5BYU7_NAEFO</name>
<dbReference type="OMA" id="GNDFENC"/>
<gene>
    <name evidence="3" type="ORF">FDP41_001938</name>
</gene>
<evidence type="ECO:0000313" key="4">
    <source>
        <dbReference type="Proteomes" id="UP000444721"/>
    </source>
</evidence>
<evidence type="ECO:0000256" key="1">
    <source>
        <dbReference type="SAM" id="Coils"/>
    </source>
</evidence>
<dbReference type="VEuPathDB" id="AmoebaDB:NfTy_033290"/>
<feature type="compositionally biased region" description="Low complexity" evidence="2">
    <location>
        <begin position="254"/>
        <end position="272"/>
    </location>
</feature>
<evidence type="ECO:0000256" key="2">
    <source>
        <dbReference type="SAM" id="MobiDB-lite"/>
    </source>
</evidence>
<comment type="caution">
    <text evidence="3">The sequence shown here is derived from an EMBL/GenBank/DDBJ whole genome shotgun (WGS) entry which is preliminary data.</text>
</comment>
<sequence length="517" mass="56987">MNSQLTSFPLSNSSNTSTNAKPIMTTGGANLSSASSSSSSYTSSNHASPPLLMRQQGSSASSPSPNPIYSSHQHQPLLQHHNEYMGPSKPSLHFVGGYQQRYPAYMDCKEGWRLNDPKTKHPHSTTHNCSIKDHIIIHGNDFENCKCFLKLRDNEEGKVVSESFFSYDHHNHRYFVEFPVVSKINNMKGNTSSRVVYIDIYDSKNKLICVSDAFWVRSRSRSQMMLDLAKRKREQTHQVAGPNIVMHRQANAFSTPTSTTPYSNTSPRSNSTLEEEDRDSLTSAEKQQIGSAMMMVDFSNQSDGKGTTGTSKTPASSISYTLMGEEGIGGGHSPSMMTMVPYTTGATPNSSNASSYPLTSQASYSPQTSSSPQTDPLSSLANVASSIAGAAPLTPTEHHVVPSSSSSATSTMTTSQKQMLPSIDALTLGSDDEASTTNPLVEDHSSSAIHLPHIDSFIKKRKFEDRYRLEEIYHQLERNKEDISKLSRMIEDQNRIIQDLSMKITNMEAQSKKPKFN</sequence>